<protein>
    <submittedName>
        <fullName evidence="2">Uncharacterized protein</fullName>
    </submittedName>
</protein>
<keyword evidence="3" id="KW-1185">Reference proteome</keyword>
<dbReference type="AlphaFoldDB" id="A0A4E0R236"/>
<comment type="caution">
    <text evidence="2">The sequence shown here is derived from an EMBL/GenBank/DDBJ whole genome shotgun (WGS) entry which is preliminary data.</text>
</comment>
<evidence type="ECO:0000313" key="3">
    <source>
        <dbReference type="Proteomes" id="UP000030428"/>
    </source>
</evidence>
<evidence type="ECO:0000313" key="2">
    <source>
        <dbReference type="EMBL" id="TGO03002.1"/>
    </source>
</evidence>
<dbReference type="Proteomes" id="UP000030428">
    <property type="component" value="Unassembled WGS sequence"/>
</dbReference>
<sequence>MKKPILTVFTLLIFATFSHQSMAWWGSNEKPEKQSVEENQTEAPSYWESLKSKVSEKAKAVGKISSIAKDKVAEKASNLLIDTEELRFEEVYNKPFWKNDTVFWSAIAAASATAAVVTVYTAGTGAPAAGVGVSTVASYFAGGGAGSYMAGLSAVGHLVGGNAITGAALLNGASAAIVGYGGEAVAIKGIAATTKLALAATSKFGGFGFQYLSLKKTSEATYLIQIIPSSEFGTGKVGELFTRLKEANTNLTETLAKHDETKTQLNSSFNQAITVINEKYQEPTFKTDRTEMAKKLAQLRTLNGKIIAEKKKIEAERLTQQYQVVIQETHGIIEAYLNNKASSSKESRTDALMGAILLHSLGYKKDFVNYIKQFEIATQNESFILYLKAVAYLLDKDFELARKYALQAMDTEPEAIEPVMVLIMALDGLEQYQQAFELEILLEKEFDDDHYETPNSLLTAYNLLGDIANSRQLPQTAVKFHQKAFEKTSFFSDDDEKALLCLKIANDYHLFGSKRKSTEYYEKAIAYVEDEALKKEINLFFKESIQTQVVLK</sequence>
<evidence type="ECO:0000256" key="1">
    <source>
        <dbReference type="SAM" id="SignalP"/>
    </source>
</evidence>
<name>A0A4E0R236_9GAMM</name>
<gene>
    <name evidence="2" type="ORF">PN36_14615</name>
</gene>
<accession>A0A4E0R236</accession>
<dbReference type="Gene3D" id="1.25.40.10">
    <property type="entry name" value="Tetratricopeptide repeat domain"/>
    <property type="match status" value="1"/>
</dbReference>
<dbReference type="InterPro" id="IPR019734">
    <property type="entry name" value="TPR_rpt"/>
</dbReference>
<dbReference type="EMBL" id="JSZA02000050">
    <property type="protein sequence ID" value="TGO03002.1"/>
    <property type="molecule type" value="Genomic_DNA"/>
</dbReference>
<reference evidence="2 3" key="1">
    <citation type="journal article" date="2016" name="Front. Microbiol.">
        <title>Single-Cell (Meta-)Genomics of a Dimorphic Candidatus Thiomargarita nelsonii Reveals Genomic Plasticity.</title>
        <authorList>
            <person name="Flood B.E."/>
            <person name="Fliss P."/>
            <person name="Jones D.S."/>
            <person name="Dick G.J."/>
            <person name="Jain S."/>
            <person name="Kaster A.K."/>
            <person name="Winkel M."/>
            <person name="Mussmann M."/>
            <person name="Bailey J."/>
        </authorList>
    </citation>
    <scope>NUCLEOTIDE SEQUENCE [LARGE SCALE GENOMIC DNA]</scope>
    <source>
        <strain evidence="2">Hydrate Ridge</strain>
    </source>
</reference>
<dbReference type="SUPFAM" id="SSF48452">
    <property type="entry name" value="TPR-like"/>
    <property type="match status" value="1"/>
</dbReference>
<organism evidence="2 3">
    <name type="scientific">Candidatus Thiomargarita nelsonii</name>
    <dbReference type="NCBI Taxonomy" id="1003181"/>
    <lineage>
        <taxon>Bacteria</taxon>
        <taxon>Pseudomonadati</taxon>
        <taxon>Pseudomonadota</taxon>
        <taxon>Gammaproteobacteria</taxon>
        <taxon>Thiotrichales</taxon>
        <taxon>Thiotrichaceae</taxon>
        <taxon>Thiomargarita</taxon>
    </lineage>
</organism>
<dbReference type="InterPro" id="IPR011990">
    <property type="entry name" value="TPR-like_helical_dom_sf"/>
</dbReference>
<keyword evidence="1" id="KW-0732">Signal</keyword>
<dbReference type="SMART" id="SM00028">
    <property type="entry name" value="TPR"/>
    <property type="match status" value="3"/>
</dbReference>
<feature type="signal peptide" evidence="1">
    <location>
        <begin position="1"/>
        <end position="23"/>
    </location>
</feature>
<proteinExistence type="predicted"/>
<feature type="chain" id="PRO_5020027279" evidence="1">
    <location>
        <begin position="24"/>
        <end position="552"/>
    </location>
</feature>